<sequence length="360" mass="40229">MDEHRSEVRLTASECARRMGLSVRTLRVYERHGLISPQRTGKDWRLYGANEVARLNEVLALKALGLSLSRIADLLDGKSTDLGRTLAVQREALQGICQRAQRGLAMIGTLQDKLAGGASLTITDLTNLAKESSMVEPTDDAVAWRRYEQNRPRTEVSINPSIYEDYSGSYQLQDGPYYIVSAKDGRLFTRVVGQSDIEIFPESETEFFMKALPVQVTFHRGDDGQVSSLTHHQNGAEIRATRVDAQIAKTAEEDLMARIRNKTPFPNSESIIHRVVAEHVRGQPDYDGMAPPLAALAKQQSEQVRAELDRAGDVNEIAYKGVSQAGWDVYEVRFANFNMEWSFFLGADGKLHGLFFRPTP</sequence>
<comment type="caution">
    <text evidence="6">The sequence shown here is derived from an EMBL/GenBank/DDBJ whole genome shotgun (WGS) entry which is preliminary data.</text>
</comment>
<dbReference type="STRING" id="361041.VW35_16990"/>
<dbReference type="SMART" id="SM00422">
    <property type="entry name" value="HTH_MERR"/>
    <property type="match status" value="1"/>
</dbReference>
<organism evidence="6 7">
    <name type="scientific">Devosia soli</name>
    <dbReference type="NCBI Taxonomy" id="361041"/>
    <lineage>
        <taxon>Bacteria</taxon>
        <taxon>Pseudomonadati</taxon>
        <taxon>Pseudomonadota</taxon>
        <taxon>Alphaproteobacteria</taxon>
        <taxon>Hyphomicrobiales</taxon>
        <taxon>Devosiaceae</taxon>
        <taxon>Devosia</taxon>
    </lineage>
</organism>
<dbReference type="OrthoDB" id="7817988at2"/>
<dbReference type="PANTHER" id="PTHR30204:SF69">
    <property type="entry name" value="MERR-FAMILY TRANSCRIPTIONAL REGULATOR"/>
    <property type="match status" value="1"/>
</dbReference>
<dbReference type="Pfam" id="PF11954">
    <property type="entry name" value="DUF3471"/>
    <property type="match status" value="1"/>
</dbReference>
<dbReference type="PROSITE" id="PS50937">
    <property type="entry name" value="HTH_MERR_2"/>
    <property type="match status" value="1"/>
</dbReference>
<dbReference type="InterPro" id="IPR047057">
    <property type="entry name" value="MerR_fam"/>
</dbReference>
<dbReference type="RefSeq" id="WP_046144284.1">
    <property type="nucleotide sequence ID" value="NZ_LAJG01000042.1"/>
</dbReference>
<dbReference type="PANTHER" id="PTHR30204">
    <property type="entry name" value="REDOX-CYCLING DRUG-SENSING TRANSCRIPTIONAL ACTIVATOR SOXR"/>
    <property type="match status" value="1"/>
</dbReference>
<evidence type="ECO:0000259" key="5">
    <source>
        <dbReference type="PROSITE" id="PS50937"/>
    </source>
</evidence>
<dbReference type="Gene3D" id="1.10.1660.10">
    <property type="match status" value="1"/>
</dbReference>
<dbReference type="CDD" id="cd00592">
    <property type="entry name" value="HTH_MerR-like"/>
    <property type="match status" value="1"/>
</dbReference>
<dbReference type="Pfam" id="PF13411">
    <property type="entry name" value="MerR_1"/>
    <property type="match status" value="1"/>
</dbReference>
<dbReference type="InterPro" id="IPR009061">
    <property type="entry name" value="DNA-bd_dom_put_sf"/>
</dbReference>
<keyword evidence="1" id="KW-0678">Repressor</keyword>
<evidence type="ECO:0000313" key="6">
    <source>
        <dbReference type="EMBL" id="KKB76493.1"/>
    </source>
</evidence>
<reference evidence="6 7" key="1">
    <citation type="submission" date="2015-03" db="EMBL/GenBank/DDBJ databases">
        <authorList>
            <person name="Hassan Y.I."/>
            <person name="Lepp D."/>
            <person name="Zhou T."/>
        </authorList>
    </citation>
    <scope>NUCLEOTIDE SEQUENCE [LARGE SCALE GENOMIC DNA]</scope>
    <source>
        <strain evidence="6 7">GH2-10</strain>
    </source>
</reference>
<dbReference type="GO" id="GO:0003677">
    <property type="term" value="F:DNA binding"/>
    <property type="evidence" value="ECO:0007669"/>
    <property type="project" value="UniProtKB-KW"/>
</dbReference>
<protein>
    <submittedName>
        <fullName evidence="6">Transcriptional regulator</fullName>
    </submittedName>
</protein>
<dbReference type="PATRIC" id="fig|361041.3.peg.2801"/>
<dbReference type="InterPro" id="IPR021860">
    <property type="entry name" value="Peptidase_S12_Pab87-rel_C"/>
</dbReference>
<keyword evidence="7" id="KW-1185">Reference proteome</keyword>
<dbReference type="SUPFAM" id="SSF46955">
    <property type="entry name" value="Putative DNA-binding domain"/>
    <property type="match status" value="1"/>
</dbReference>
<evidence type="ECO:0000313" key="7">
    <source>
        <dbReference type="Proteomes" id="UP000033514"/>
    </source>
</evidence>
<dbReference type="Proteomes" id="UP000033514">
    <property type="component" value="Unassembled WGS sequence"/>
</dbReference>
<proteinExistence type="predicted"/>
<dbReference type="InterPro" id="IPR000551">
    <property type="entry name" value="MerR-type_HTH_dom"/>
</dbReference>
<keyword evidence="3" id="KW-0238">DNA-binding</keyword>
<dbReference type="EMBL" id="LAJG01000042">
    <property type="protein sequence ID" value="KKB76493.1"/>
    <property type="molecule type" value="Genomic_DNA"/>
</dbReference>
<accession>A0A0F5L292</accession>
<name>A0A0F5L292_9HYPH</name>
<feature type="domain" description="HTH merR-type" evidence="5">
    <location>
        <begin position="9"/>
        <end position="77"/>
    </location>
</feature>
<dbReference type="GO" id="GO:0003700">
    <property type="term" value="F:DNA-binding transcription factor activity"/>
    <property type="evidence" value="ECO:0007669"/>
    <property type="project" value="InterPro"/>
</dbReference>
<evidence type="ECO:0000256" key="3">
    <source>
        <dbReference type="ARBA" id="ARBA00023125"/>
    </source>
</evidence>
<dbReference type="AlphaFoldDB" id="A0A0F5L292"/>
<gene>
    <name evidence="6" type="ORF">VW35_16990</name>
</gene>
<evidence type="ECO:0000256" key="2">
    <source>
        <dbReference type="ARBA" id="ARBA00023015"/>
    </source>
</evidence>
<dbReference type="PRINTS" id="PR00040">
    <property type="entry name" value="HTHMERR"/>
</dbReference>
<keyword evidence="2" id="KW-0805">Transcription regulation</keyword>
<evidence type="ECO:0000256" key="4">
    <source>
        <dbReference type="ARBA" id="ARBA00023163"/>
    </source>
</evidence>
<keyword evidence="4" id="KW-0804">Transcription</keyword>
<evidence type="ECO:0000256" key="1">
    <source>
        <dbReference type="ARBA" id="ARBA00022491"/>
    </source>
</evidence>